<dbReference type="InterPro" id="IPR036770">
    <property type="entry name" value="Ankyrin_rpt-contain_sf"/>
</dbReference>
<evidence type="ECO:0000313" key="5">
    <source>
        <dbReference type="Proteomes" id="UP001386955"/>
    </source>
</evidence>
<keyword evidence="2" id="KW-0812">Transmembrane</keyword>
<feature type="transmembrane region" description="Helical" evidence="2">
    <location>
        <begin position="465"/>
        <end position="486"/>
    </location>
</feature>
<evidence type="ECO:0000259" key="3">
    <source>
        <dbReference type="Pfam" id="PF13962"/>
    </source>
</evidence>
<dbReference type="Proteomes" id="UP001386955">
    <property type="component" value="Unassembled WGS sequence"/>
</dbReference>
<keyword evidence="5" id="KW-1185">Reference proteome</keyword>
<dbReference type="PANTHER" id="PTHR24177">
    <property type="entry name" value="CASKIN"/>
    <property type="match status" value="1"/>
</dbReference>
<feature type="transmembrane region" description="Helical" evidence="2">
    <location>
        <begin position="506"/>
        <end position="535"/>
    </location>
</feature>
<comment type="subcellular location">
    <subcellularLocation>
        <location evidence="1">Cell membrane</location>
        <topology evidence="1">Peripheral membrane protein</topology>
        <orientation evidence="1">Cytoplasmic side</orientation>
    </subcellularLocation>
</comment>
<dbReference type="EMBL" id="JAYMYS010000001">
    <property type="protein sequence ID" value="KAK7413005.1"/>
    <property type="molecule type" value="Genomic_DNA"/>
</dbReference>
<dbReference type="SMART" id="SM00248">
    <property type="entry name" value="ANK"/>
    <property type="match status" value="5"/>
</dbReference>
<organism evidence="4 5">
    <name type="scientific">Psophocarpus tetragonolobus</name>
    <name type="common">Winged bean</name>
    <name type="synonym">Dolichos tetragonolobus</name>
    <dbReference type="NCBI Taxonomy" id="3891"/>
    <lineage>
        <taxon>Eukaryota</taxon>
        <taxon>Viridiplantae</taxon>
        <taxon>Streptophyta</taxon>
        <taxon>Embryophyta</taxon>
        <taxon>Tracheophyta</taxon>
        <taxon>Spermatophyta</taxon>
        <taxon>Magnoliopsida</taxon>
        <taxon>eudicotyledons</taxon>
        <taxon>Gunneridae</taxon>
        <taxon>Pentapetalae</taxon>
        <taxon>rosids</taxon>
        <taxon>fabids</taxon>
        <taxon>Fabales</taxon>
        <taxon>Fabaceae</taxon>
        <taxon>Papilionoideae</taxon>
        <taxon>50 kb inversion clade</taxon>
        <taxon>NPAAA clade</taxon>
        <taxon>indigoferoid/millettioid clade</taxon>
        <taxon>Phaseoleae</taxon>
        <taxon>Psophocarpus</taxon>
    </lineage>
</organism>
<feature type="domain" description="PGG" evidence="3">
    <location>
        <begin position="459"/>
        <end position="571"/>
    </location>
</feature>
<proteinExistence type="predicted"/>
<evidence type="ECO:0000256" key="1">
    <source>
        <dbReference type="ARBA" id="ARBA00004413"/>
    </source>
</evidence>
<keyword evidence="2" id="KW-0472">Membrane</keyword>
<name>A0AAN9T412_PSOTE</name>
<sequence>MELLEEEGILILFVRSSFRNMGTLNANPATSSATLETQVVPSVELTTTILSPQAHVVKISSPQSRHPSLHILENRKEYLEKCIPLYKLALRGDWNGARGMIDADTSLLNAAITKDWNTLLHVVAGTEHVQFVTQLVELLSPGDLELQTVNGNTAFCYAAASGNLNNADMMIKKNAGLPKIRGAEQATPLYMAVLQGKGDMAKYLYDLTTDILEEYDWTILFFQCIKNEFYDIALKMVREHSMLALARDDNNHTGLHVLARKPCDSSACGGWNIPNKILNYSMDKPTPFVELVECLWSMLLEQDYDETEMRNFISLPSQITFDATQVGNFRFVATLTKSCPDLLWEMDDQNRSIIQIAVIHRHLSIYSLMHELGTFKEFIATFEDHEGNNILHYAAKLTPPNKLALINGEALQMTHELLWFEEVKKILQISDGEKKNAAGKTPGEIFAEEHKDLLPKAESWTKKTAINCMLVSALITTGVFTATFMIPGGNNKNTGDPNYLNKSALVVFAVSVACALILASASILVFLSILISSYAEDECFKSLPFKLLFGMVAQIISITMMMVAFSVAFFISYYHGNGLRWVTIFISVLSSLPVLLAFPLWWDIILSAYFCMSMFRTRK</sequence>
<dbReference type="AlphaFoldDB" id="A0AAN9T412"/>
<comment type="caution">
    <text evidence="4">The sequence shown here is derived from an EMBL/GenBank/DDBJ whole genome shotgun (WGS) entry which is preliminary data.</text>
</comment>
<accession>A0AAN9T412</accession>
<dbReference type="Gene3D" id="1.25.40.20">
    <property type="entry name" value="Ankyrin repeat-containing domain"/>
    <property type="match status" value="1"/>
</dbReference>
<dbReference type="GO" id="GO:0005886">
    <property type="term" value="C:plasma membrane"/>
    <property type="evidence" value="ECO:0007669"/>
    <property type="project" value="UniProtKB-SubCell"/>
</dbReference>
<dbReference type="PANTHER" id="PTHR24177:SF458">
    <property type="entry name" value="ANKYRIN REPEAT PLANT-LIKE PROTEIN"/>
    <property type="match status" value="1"/>
</dbReference>
<dbReference type="InterPro" id="IPR026961">
    <property type="entry name" value="PGG_dom"/>
</dbReference>
<dbReference type="Pfam" id="PF12796">
    <property type="entry name" value="Ank_2"/>
    <property type="match status" value="1"/>
</dbReference>
<reference evidence="4 5" key="1">
    <citation type="submission" date="2024-01" db="EMBL/GenBank/DDBJ databases">
        <title>The genomes of 5 underutilized Papilionoideae crops provide insights into root nodulation and disease resistanc.</title>
        <authorList>
            <person name="Jiang F."/>
        </authorList>
    </citation>
    <scope>NUCLEOTIDE SEQUENCE [LARGE SCALE GENOMIC DNA]</scope>
    <source>
        <strain evidence="4">DUOXIRENSHENG_FW03</strain>
        <tissue evidence="4">Leaves</tissue>
    </source>
</reference>
<feature type="transmembrane region" description="Helical" evidence="2">
    <location>
        <begin position="581"/>
        <end position="611"/>
    </location>
</feature>
<dbReference type="Pfam" id="PF13962">
    <property type="entry name" value="PGG"/>
    <property type="match status" value="1"/>
</dbReference>
<protein>
    <recommendedName>
        <fullName evidence="3">PGG domain-containing protein</fullName>
    </recommendedName>
</protein>
<evidence type="ECO:0000313" key="4">
    <source>
        <dbReference type="EMBL" id="KAK7413005.1"/>
    </source>
</evidence>
<keyword evidence="2" id="KW-1133">Transmembrane helix</keyword>
<gene>
    <name evidence="4" type="ORF">VNO78_04817</name>
</gene>
<dbReference type="SUPFAM" id="SSF48403">
    <property type="entry name" value="Ankyrin repeat"/>
    <property type="match status" value="1"/>
</dbReference>
<feature type="transmembrane region" description="Helical" evidence="2">
    <location>
        <begin position="547"/>
        <end position="575"/>
    </location>
</feature>
<dbReference type="InterPro" id="IPR002110">
    <property type="entry name" value="Ankyrin_rpt"/>
</dbReference>
<evidence type="ECO:0000256" key="2">
    <source>
        <dbReference type="SAM" id="Phobius"/>
    </source>
</evidence>